<evidence type="ECO:0000259" key="6">
    <source>
        <dbReference type="Pfam" id="PF25917"/>
    </source>
</evidence>
<organism evidence="8 9">
    <name type="scientific">Trichocoleus desertorum GB2-A4</name>
    <dbReference type="NCBI Taxonomy" id="2933944"/>
    <lineage>
        <taxon>Bacteria</taxon>
        <taxon>Bacillati</taxon>
        <taxon>Cyanobacteriota</taxon>
        <taxon>Cyanophyceae</taxon>
        <taxon>Leptolyngbyales</taxon>
        <taxon>Trichocoleusaceae</taxon>
        <taxon>Trichocoleus</taxon>
    </lineage>
</organism>
<feature type="transmembrane region" description="Helical" evidence="5">
    <location>
        <begin position="41"/>
        <end position="60"/>
    </location>
</feature>
<dbReference type="Gene3D" id="2.40.30.170">
    <property type="match status" value="1"/>
</dbReference>
<comment type="subcellular location">
    <subcellularLocation>
        <location evidence="1">Cell membrane</location>
    </subcellularLocation>
</comment>
<feature type="coiled-coil region" evidence="3">
    <location>
        <begin position="218"/>
        <end position="273"/>
    </location>
</feature>
<proteinExistence type="inferred from homology"/>
<dbReference type="Proteomes" id="UP001464891">
    <property type="component" value="Unassembled WGS sequence"/>
</dbReference>
<accession>A0ABV0JAX8</accession>
<feature type="domain" description="Multidrug resistance protein MdtA-like beta-barrel" evidence="7">
    <location>
        <begin position="326"/>
        <end position="378"/>
    </location>
</feature>
<dbReference type="PANTHER" id="PTHR30469">
    <property type="entry name" value="MULTIDRUG RESISTANCE PROTEIN MDTA"/>
    <property type="match status" value="1"/>
</dbReference>
<keyword evidence="5" id="KW-0812">Transmembrane</keyword>
<dbReference type="RefSeq" id="WP_190437581.1">
    <property type="nucleotide sequence ID" value="NZ_JAMPKM010000011.1"/>
</dbReference>
<evidence type="ECO:0000313" key="9">
    <source>
        <dbReference type="Proteomes" id="UP001464891"/>
    </source>
</evidence>
<feature type="region of interest" description="Disordered" evidence="4">
    <location>
        <begin position="1"/>
        <end position="37"/>
    </location>
</feature>
<evidence type="ECO:0000256" key="5">
    <source>
        <dbReference type="SAM" id="Phobius"/>
    </source>
</evidence>
<comment type="similarity">
    <text evidence="2">Belongs to the membrane fusion protein (MFP) (TC 8.A.1) family.</text>
</comment>
<dbReference type="PANTHER" id="PTHR30469:SF39">
    <property type="entry name" value="SLL0180 PROTEIN"/>
    <property type="match status" value="1"/>
</dbReference>
<dbReference type="Pfam" id="PF25944">
    <property type="entry name" value="Beta-barrel_RND"/>
    <property type="match status" value="1"/>
</dbReference>
<protein>
    <submittedName>
        <fullName evidence="8">Efflux RND transporter periplasmic adaptor subunit</fullName>
    </submittedName>
</protein>
<dbReference type="NCBIfam" id="TIGR01730">
    <property type="entry name" value="RND_mfp"/>
    <property type="match status" value="1"/>
</dbReference>
<sequence length="494" mass="52625">MSGNDTQQQPALPAISEGELNAPQHPQEPSQPPNSSRFRRWLLPVTIGLLLLGGIGWIIFSRFIMPMLMAGSMQPPPTLVQLGTPESAPVEDSSDYAATLDSRQSVTLQPRVSGQVSAIYVEAGDRVEAGEPLLQIGAAEQRAQVASRNAAVDTAAADIDSAQADVASAIDTLKALQEKRAADQANVQLNQREYERYQELQRQGAESRQILDQRLNALQTAQATVRQTEADIRAQQSAINRAKSQVVRSQRALEQAQANVAEGQAQLQDYAITAPFAGVIGNIPVKQGDVVSAATPLLTLTQNQELEVQIAIPLERAPNLRLGLPVKLLSDQDRVLQTGKVSFISPSVDPSTQSVQVKALFDNANNQLRTSQFVRARVIWQSRSGVLAPTTAISRLGGRDFIFVAAPFQSSGCQAQAQANAAPGGAPGGPQVEPDQLVAVQKPIKLGRIVGNNQEVVEGLSASDRIVTSGILQLQNCMPIAADTPPANAPASAP</sequence>
<evidence type="ECO:0000259" key="7">
    <source>
        <dbReference type="Pfam" id="PF25944"/>
    </source>
</evidence>
<evidence type="ECO:0000313" key="8">
    <source>
        <dbReference type="EMBL" id="MEP0818938.1"/>
    </source>
</evidence>
<reference evidence="8 9" key="1">
    <citation type="submission" date="2022-04" db="EMBL/GenBank/DDBJ databases">
        <title>Positive selection, recombination, and allopatry shape intraspecific diversity of widespread and dominant cyanobacteria.</title>
        <authorList>
            <person name="Wei J."/>
            <person name="Shu W."/>
            <person name="Hu C."/>
        </authorList>
    </citation>
    <scope>NUCLEOTIDE SEQUENCE [LARGE SCALE GENOMIC DNA]</scope>
    <source>
        <strain evidence="8 9">GB2-A4</strain>
    </source>
</reference>
<feature type="coiled-coil region" evidence="3">
    <location>
        <begin position="159"/>
        <end position="193"/>
    </location>
</feature>
<gene>
    <name evidence="8" type="ORF">NC998_17710</name>
</gene>
<evidence type="ECO:0000256" key="1">
    <source>
        <dbReference type="ARBA" id="ARBA00004236"/>
    </source>
</evidence>
<keyword evidence="5" id="KW-1133">Transmembrane helix</keyword>
<feature type="compositionally biased region" description="Polar residues" evidence="4">
    <location>
        <begin position="1"/>
        <end position="10"/>
    </location>
</feature>
<evidence type="ECO:0000256" key="4">
    <source>
        <dbReference type="SAM" id="MobiDB-lite"/>
    </source>
</evidence>
<keyword evidence="5" id="KW-0472">Membrane</keyword>
<dbReference type="EMBL" id="JAMPKM010000011">
    <property type="protein sequence ID" value="MEP0818938.1"/>
    <property type="molecule type" value="Genomic_DNA"/>
</dbReference>
<dbReference type="InterPro" id="IPR058626">
    <property type="entry name" value="MdtA-like_b-barrel"/>
</dbReference>
<evidence type="ECO:0000256" key="3">
    <source>
        <dbReference type="SAM" id="Coils"/>
    </source>
</evidence>
<keyword evidence="3" id="KW-0175">Coiled coil</keyword>
<evidence type="ECO:0000256" key="2">
    <source>
        <dbReference type="ARBA" id="ARBA00009477"/>
    </source>
</evidence>
<dbReference type="InterPro" id="IPR006143">
    <property type="entry name" value="RND_pump_MFP"/>
</dbReference>
<dbReference type="Gene3D" id="1.10.287.470">
    <property type="entry name" value="Helix hairpin bin"/>
    <property type="match status" value="2"/>
</dbReference>
<keyword evidence="9" id="KW-1185">Reference proteome</keyword>
<dbReference type="Gene3D" id="2.40.50.100">
    <property type="match status" value="2"/>
</dbReference>
<dbReference type="InterPro" id="IPR058625">
    <property type="entry name" value="MdtA-like_BSH"/>
</dbReference>
<feature type="domain" description="Multidrug resistance protein MdtA-like barrel-sandwich hybrid" evidence="6">
    <location>
        <begin position="105"/>
        <end position="298"/>
    </location>
</feature>
<dbReference type="Pfam" id="PF25917">
    <property type="entry name" value="BSH_RND"/>
    <property type="match status" value="1"/>
</dbReference>
<name>A0ABV0JAX8_9CYAN</name>
<comment type="caution">
    <text evidence="8">The sequence shown here is derived from an EMBL/GenBank/DDBJ whole genome shotgun (WGS) entry which is preliminary data.</text>
</comment>
<dbReference type="SUPFAM" id="SSF111369">
    <property type="entry name" value="HlyD-like secretion proteins"/>
    <property type="match status" value="2"/>
</dbReference>
<dbReference type="Gene3D" id="2.40.420.20">
    <property type="match status" value="1"/>
</dbReference>